<dbReference type="PANTHER" id="PTHR30349">
    <property type="entry name" value="PHAGE INTEGRASE-RELATED"/>
    <property type="match status" value="1"/>
</dbReference>
<name>A0A174QLE8_ANAHA</name>
<evidence type="ECO:0000313" key="4">
    <source>
        <dbReference type="EMBL" id="CUP74074.1"/>
    </source>
</evidence>
<dbReference type="AlphaFoldDB" id="A0A174QLE8"/>
<dbReference type="PROSITE" id="PS51898">
    <property type="entry name" value="TYR_RECOMBINASE"/>
    <property type="match status" value="1"/>
</dbReference>
<dbReference type="InterPro" id="IPR013762">
    <property type="entry name" value="Integrase-like_cat_sf"/>
</dbReference>
<dbReference type="GO" id="GO:0015074">
    <property type="term" value="P:DNA integration"/>
    <property type="evidence" value="ECO:0007669"/>
    <property type="project" value="InterPro"/>
</dbReference>
<protein>
    <submittedName>
        <fullName evidence="3">Integrase</fullName>
    </submittedName>
    <submittedName>
        <fullName evidence="4">Site-specific tyrosine recombinase XerC</fullName>
    </submittedName>
</protein>
<evidence type="ECO:0000313" key="5">
    <source>
        <dbReference type="Proteomes" id="UP000095564"/>
    </source>
</evidence>
<keyword evidence="1" id="KW-0233">DNA recombination</keyword>
<sequence length="182" mass="21492">MNTVQPIRDMNTVMDIARYLKQNNERDYVMFTTGIYSGLRVSDILKLRVKDVRGKDYIAMREKKTKKEKRFIINKNLKKILEAWTRGKDDLQYLLENPATHRPISRQRAWEVMRNAGEEFGVYNLGTHTMRKTFGYHMYQANHDAVMLMKLFNHSDIHVTLRYIGVEQDETDQAISKLDFGV</sequence>
<dbReference type="SUPFAM" id="SSF56349">
    <property type="entry name" value="DNA breaking-rejoining enzymes"/>
    <property type="match status" value="1"/>
</dbReference>
<dbReference type="Gene3D" id="1.10.443.10">
    <property type="entry name" value="Intergrase catalytic core"/>
    <property type="match status" value="1"/>
</dbReference>
<evidence type="ECO:0000256" key="1">
    <source>
        <dbReference type="ARBA" id="ARBA00023172"/>
    </source>
</evidence>
<proteinExistence type="predicted"/>
<dbReference type="Proteomes" id="UP000188159">
    <property type="component" value="Chromosome"/>
</dbReference>
<dbReference type="InterPro" id="IPR002104">
    <property type="entry name" value="Integrase_catalytic"/>
</dbReference>
<dbReference type="Pfam" id="PF00589">
    <property type="entry name" value="Phage_integrase"/>
    <property type="match status" value="1"/>
</dbReference>
<accession>A0A174QLE8</accession>
<evidence type="ECO:0000313" key="3">
    <source>
        <dbReference type="EMBL" id="AQP38596.1"/>
    </source>
</evidence>
<reference evidence="3 6" key="2">
    <citation type="journal article" date="2016" name="Sci. Rep.">
        <title>Accelerated dysbiosis of gut microbiota during aggravation of DSS-induced colitis by a butyrate-producing bacterium.</title>
        <authorList>
            <person name="Zhang Q."/>
            <person name="Wu Y."/>
            <person name="Wang J."/>
            <person name="Wu G."/>
            <person name="Long W."/>
            <person name="Xue Z."/>
            <person name="Wang L."/>
            <person name="Zhang X."/>
            <person name="Pang X."/>
            <person name="Zhao Y."/>
            <person name="Zhao L."/>
            <person name="Zhang C."/>
        </authorList>
    </citation>
    <scope>NUCLEOTIDE SEQUENCE [LARGE SCALE GENOMIC DNA]</scope>
    <source>
        <strain evidence="3 6">BPB5</strain>
    </source>
</reference>
<evidence type="ECO:0000259" key="2">
    <source>
        <dbReference type="PROSITE" id="PS51898"/>
    </source>
</evidence>
<reference evidence="4 5" key="1">
    <citation type="submission" date="2015-09" db="EMBL/GenBank/DDBJ databases">
        <authorList>
            <consortium name="Pathogen Informatics"/>
        </authorList>
    </citation>
    <scope>NUCLEOTIDE SEQUENCE [LARGE SCALE GENOMIC DNA]</scope>
    <source>
        <strain evidence="4 5">2789STDY5834908</strain>
    </source>
</reference>
<dbReference type="EMBL" id="CP012098">
    <property type="protein sequence ID" value="AQP38596.1"/>
    <property type="molecule type" value="Genomic_DNA"/>
</dbReference>
<evidence type="ECO:0000313" key="6">
    <source>
        <dbReference type="Proteomes" id="UP000188159"/>
    </source>
</evidence>
<dbReference type="EMBL" id="CZAU01000020">
    <property type="protein sequence ID" value="CUP74074.1"/>
    <property type="molecule type" value="Genomic_DNA"/>
</dbReference>
<dbReference type="GO" id="GO:0006310">
    <property type="term" value="P:DNA recombination"/>
    <property type="evidence" value="ECO:0007669"/>
    <property type="project" value="UniProtKB-KW"/>
</dbReference>
<dbReference type="InterPro" id="IPR050090">
    <property type="entry name" value="Tyrosine_recombinase_XerCD"/>
</dbReference>
<dbReference type="PANTHER" id="PTHR30349:SF82">
    <property type="entry name" value="INTEGRASE_RECOMBINASE YOEC-RELATED"/>
    <property type="match status" value="1"/>
</dbReference>
<dbReference type="GO" id="GO:0003677">
    <property type="term" value="F:DNA binding"/>
    <property type="evidence" value="ECO:0007669"/>
    <property type="project" value="InterPro"/>
</dbReference>
<dbReference type="Proteomes" id="UP000095564">
    <property type="component" value="Unassembled WGS sequence"/>
</dbReference>
<dbReference type="InterPro" id="IPR011010">
    <property type="entry name" value="DNA_brk_join_enz"/>
</dbReference>
<dbReference type="OrthoDB" id="9788852at2"/>
<feature type="domain" description="Tyr recombinase" evidence="2">
    <location>
        <begin position="1"/>
        <end position="176"/>
    </location>
</feature>
<organism evidence="4 5">
    <name type="scientific">Anaerostipes hadrus</name>
    <dbReference type="NCBI Taxonomy" id="649756"/>
    <lineage>
        <taxon>Bacteria</taxon>
        <taxon>Bacillati</taxon>
        <taxon>Bacillota</taxon>
        <taxon>Clostridia</taxon>
        <taxon>Lachnospirales</taxon>
        <taxon>Lachnospiraceae</taxon>
        <taxon>Anaerostipes</taxon>
    </lineage>
</organism>
<gene>
    <name evidence="3" type="ORF">DO83_02590</name>
    <name evidence="4" type="ORF">ERS852520_02064</name>
</gene>